<evidence type="ECO:0000256" key="1">
    <source>
        <dbReference type="ARBA" id="ARBA00004273"/>
    </source>
</evidence>
<dbReference type="PANTHER" id="PTHR31961">
    <property type="entry name" value="SENSITIVE TO HIGH EXPRESSION PROTEIN 9, MITOCHONDRIAL"/>
    <property type="match status" value="1"/>
</dbReference>
<evidence type="ECO:0000313" key="13">
    <source>
        <dbReference type="EMBL" id="CAB9496761.1"/>
    </source>
</evidence>
<evidence type="ECO:0000256" key="9">
    <source>
        <dbReference type="ARBA" id="ARBA00023136"/>
    </source>
</evidence>
<evidence type="ECO:0000256" key="8">
    <source>
        <dbReference type="ARBA" id="ARBA00023128"/>
    </source>
</evidence>
<feature type="compositionally biased region" description="Polar residues" evidence="11">
    <location>
        <begin position="223"/>
        <end position="233"/>
    </location>
</feature>
<gene>
    <name evidence="13" type="ORF">SEMRO_9_G007270.1</name>
</gene>
<keyword evidence="5" id="KW-0809">Transit peptide</keyword>
<dbReference type="EMBL" id="CAICTM010000009">
    <property type="protein sequence ID" value="CAB9496761.1"/>
    <property type="molecule type" value="Genomic_DNA"/>
</dbReference>
<dbReference type="AlphaFoldDB" id="A0A9N8D7R8"/>
<dbReference type="OrthoDB" id="5595506at2759"/>
<feature type="compositionally biased region" description="Basic and acidic residues" evidence="11">
    <location>
        <begin position="209"/>
        <end position="222"/>
    </location>
</feature>
<sequence>MSLLFQRLHSLFEESSGMMELTKLKDKVQEASGHFDEATNMVQQCRETVAEAQTAHDQAHKKHVSLLMRREEWSAEDAQDFVQMTAVEVTTRQALLNAQNSLKQAEQRAVQCQHSYMDIMRQRYHEEQMWQDKWRLLGTYGTWSLIAINTMVFVVGQYFTQAREMKRLKHMEELLLLNKSQNPSDPTITPEEKKADSSLLVEPSVESDQVAKESKDTADTVDHTSTQQQTIPVSSRRGLDDDVTVELFGLSLHTPSLALGAAVSASLLIVVSLFSRR</sequence>
<keyword evidence="8" id="KW-0496">Mitochondrion</keyword>
<dbReference type="GO" id="GO:0005743">
    <property type="term" value="C:mitochondrial inner membrane"/>
    <property type="evidence" value="ECO:0007669"/>
    <property type="project" value="UniProtKB-SubCell"/>
</dbReference>
<evidence type="ECO:0000256" key="11">
    <source>
        <dbReference type="SAM" id="MobiDB-lite"/>
    </source>
</evidence>
<evidence type="ECO:0000256" key="7">
    <source>
        <dbReference type="ARBA" id="ARBA00023054"/>
    </source>
</evidence>
<evidence type="ECO:0000256" key="12">
    <source>
        <dbReference type="SAM" id="Phobius"/>
    </source>
</evidence>
<dbReference type="Proteomes" id="UP001153069">
    <property type="component" value="Unassembled WGS sequence"/>
</dbReference>
<name>A0A9N8D7R8_9STRA</name>
<reference evidence="13" key="1">
    <citation type="submission" date="2020-06" db="EMBL/GenBank/DDBJ databases">
        <authorList>
            <consortium name="Plant Systems Biology data submission"/>
        </authorList>
    </citation>
    <scope>NUCLEOTIDE SEQUENCE</scope>
    <source>
        <strain evidence="13">D6</strain>
    </source>
</reference>
<dbReference type="PANTHER" id="PTHR31961:SF3">
    <property type="entry name" value="SENSITIVE TO HIGH EXPRESSION PROTEIN 9, MITOCHONDRIAL"/>
    <property type="match status" value="1"/>
</dbReference>
<keyword evidence="4" id="KW-0999">Mitochondrion inner membrane</keyword>
<keyword evidence="14" id="KW-1185">Reference proteome</keyword>
<feature type="region of interest" description="Disordered" evidence="11">
    <location>
        <begin position="180"/>
        <end position="235"/>
    </location>
</feature>
<keyword evidence="6 12" id="KW-1133">Transmembrane helix</keyword>
<keyword evidence="7" id="KW-0175">Coiled coil</keyword>
<comment type="similarity">
    <text evidence="2">Belongs to the SHE9 family.</text>
</comment>
<proteinExistence type="inferred from homology"/>
<comment type="caution">
    <text evidence="13">The sequence shown here is derived from an EMBL/GenBank/DDBJ whole genome shotgun (WGS) entry which is preliminary data.</text>
</comment>
<evidence type="ECO:0000256" key="2">
    <source>
        <dbReference type="ARBA" id="ARBA00007472"/>
    </source>
</evidence>
<evidence type="ECO:0000313" key="14">
    <source>
        <dbReference type="Proteomes" id="UP001153069"/>
    </source>
</evidence>
<comment type="function">
    <text evidence="10">Required for the maintenance of the structure of the mitochondrial inner membrane. Involved in mitochondrial morphology. Causes growth arrest when highly overexpressed.</text>
</comment>
<comment type="subcellular location">
    <subcellularLocation>
        <location evidence="1">Mitochondrion inner membrane</location>
    </subcellularLocation>
</comment>
<protein>
    <submittedName>
        <fullName evidence="13">Expression protein 9 homolog, mitochondrial</fullName>
    </submittedName>
</protein>
<organism evidence="13 14">
    <name type="scientific">Seminavis robusta</name>
    <dbReference type="NCBI Taxonomy" id="568900"/>
    <lineage>
        <taxon>Eukaryota</taxon>
        <taxon>Sar</taxon>
        <taxon>Stramenopiles</taxon>
        <taxon>Ochrophyta</taxon>
        <taxon>Bacillariophyta</taxon>
        <taxon>Bacillariophyceae</taxon>
        <taxon>Bacillariophycidae</taxon>
        <taxon>Naviculales</taxon>
        <taxon>Naviculaceae</taxon>
        <taxon>Seminavis</taxon>
    </lineage>
</organism>
<accession>A0A9N8D7R8</accession>
<feature type="transmembrane region" description="Helical" evidence="12">
    <location>
        <begin position="137"/>
        <end position="159"/>
    </location>
</feature>
<evidence type="ECO:0000256" key="4">
    <source>
        <dbReference type="ARBA" id="ARBA00022792"/>
    </source>
</evidence>
<evidence type="ECO:0000256" key="10">
    <source>
        <dbReference type="ARBA" id="ARBA00024807"/>
    </source>
</evidence>
<feature type="transmembrane region" description="Helical" evidence="12">
    <location>
        <begin position="257"/>
        <end position="275"/>
    </location>
</feature>
<keyword evidence="9 12" id="KW-0472">Membrane</keyword>
<keyword evidence="3 12" id="KW-0812">Transmembrane</keyword>
<dbReference type="InterPro" id="IPR008839">
    <property type="entry name" value="MDM33_fungi"/>
</dbReference>
<evidence type="ECO:0000256" key="5">
    <source>
        <dbReference type="ARBA" id="ARBA00022946"/>
    </source>
</evidence>
<evidence type="ECO:0000256" key="6">
    <source>
        <dbReference type="ARBA" id="ARBA00022989"/>
    </source>
</evidence>
<evidence type="ECO:0000256" key="3">
    <source>
        <dbReference type="ARBA" id="ARBA00022692"/>
    </source>
</evidence>
<dbReference type="Pfam" id="PF05546">
    <property type="entry name" value="She9_MDM33"/>
    <property type="match status" value="1"/>
</dbReference>